<proteinExistence type="predicted"/>
<protein>
    <submittedName>
        <fullName evidence="1">Uncharacterized protein</fullName>
    </submittedName>
</protein>
<gene>
    <name evidence="1" type="ORF">QFC19_000423</name>
</gene>
<sequence length="102" mass="11985">MRCTTAIVAALAIVSIGIEALPALEEPFKADHKPVKPTASSKTEPWKPEHRPKEPEYEIARKDFAFFHNWDITCGWENIFRTRPKHLQSRFKQEDILRERWV</sequence>
<name>A0ACC2WM96_9TREE</name>
<dbReference type="EMBL" id="JASBWR010000003">
    <property type="protein sequence ID" value="KAJ9112868.1"/>
    <property type="molecule type" value="Genomic_DNA"/>
</dbReference>
<keyword evidence="2" id="KW-1185">Reference proteome</keyword>
<evidence type="ECO:0000313" key="2">
    <source>
        <dbReference type="Proteomes" id="UP001241377"/>
    </source>
</evidence>
<comment type="caution">
    <text evidence="1">The sequence shown here is derived from an EMBL/GenBank/DDBJ whole genome shotgun (WGS) entry which is preliminary data.</text>
</comment>
<dbReference type="Proteomes" id="UP001241377">
    <property type="component" value="Unassembled WGS sequence"/>
</dbReference>
<reference evidence="1" key="1">
    <citation type="submission" date="2023-04" db="EMBL/GenBank/DDBJ databases">
        <title>Draft Genome sequencing of Naganishia species isolated from polar environments using Oxford Nanopore Technology.</title>
        <authorList>
            <person name="Leo P."/>
            <person name="Venkateswaran K."/>
        </authorList>
    </citation>
    <scope>NUCLEOTIDE SEQUENCE</scope>
    <source>
        <strain evidence="1">MNA-CCFEE 5261</strain>
    </source>
</reference>
<evidence type="ECO:0000313" key="1">
    <source>
        <dbReference type="EMBL" id="KAJ9112868.1"/>
    </source>
</evidence>
<organism evidence="1 2">
    <name type="scientific">Naganishia cerealis</name>
    <dbReference type="NCBI Taxonomy" id="610337"/>
    <lineage>
        <taxon>Eukaryota</taxon>
        <taxon>Fungi</taxon>
        <taxon>Dikarya</taxon>
        <taxon>Basidiomycota</taxon>
        <taxon>Agaricomycotina</taxon>
        <taxon>Tremellomycetes</taxon>
        <taxon>Filobasidiales</taxon>
        <taxon>Filobasidiaceae</taxon>
        <taxon>Naganishia</taxon>
    </lineage>
</organism>
<accession>A0ACC2WM96</accession>